<dbReference type="STRING" id="1605367.AFM12_15125"/>
<evidence type="ECO:0000313" key="2">
    <source>
        <dbReference type="EMBL" id="KPM47148.1"/>
    </source>
</evidence>
<protein>
    <recommendedName>
        <fullName evidence="4">CARDB domain-containing protein</fullName>
    </recommendedName>
</protein>
<gene>
    <name evidence="2" type="ORF">AFM12_15125</name>
</gene>
<dbReference type="EMBL" id="LGTQ01000012">
    <property type="protein sequence ID" value="KPM47148.1"/>
    <property type="molecule type" value="Genomic_DNA"/>
</dbReference>
<accession>A0A0N8H9E5</accession>
<keyword evidence="3" id="KW-1185">Reference proteome</keyword>
<keyword evidence="1" id="KW-0732">Signal</keyword>
<dbReference type="Proteomes" id="UP000050454">
    <property type="component" value="Unassembled WGS sequence"/>
</dbReference>
<dbReference type="RefSeq" id="WP_055149745.1">
    <property type="nucleotide sequence ID" value="NZ_JXSZ01000012.1"/>
</dbReference>
<organism evidence="2 3">
    <name type="scientific">Jiulongibacter sediminis</name>
    <dbReference type="NCBI Taxonomy" id="1605367"/>
    <lineage>
        <taxon>Bacteria</taxon>
        <taxon>Pseudomonadati</taxon>
        <taxon>Bacteroidota</taxon>
        <taxon>Cytophagia</taxon>
        <taxon>Cytophagales</taxon>
        <taxon>Leadbetterellaceae</taxon>
        <taxon>Jiulongibacter</taxon>
    </lineage>
</organism>
<dbReference type="AlphaFoldDB" id="A0A0N8H9E5"/>
<evidence type="ECO:0008006" key="4">
    <source>
        <dbReference type="Google" id="ProtNLM"/>
    </source>
</evidence>
<feature type="signal peptide" evidence="1">
    <location>
        <begin position="1"/>
        <end position="20"/>
    </location>
</feature>
<feature type="chain" id="PRO_5006026312" description="CARDB domain-containing protein" evidence="1">
    <location>
        <begin position="21"/>
        <end position="257"/>
    </location>
</feature>
<evidence type="ECO:0000313" key="3">
    <source>
        <dbReference type="Proteomes" id="UP000050454"/>
    </source>
</evidence>
<proteinExistence type="predicted"/>
<name>A0A0N8H9E5_9BACT</name>
<reference evidence="2 3" key="1">
    <citation type="submission" date="2015-07" db="EMBL/GenBank/DDBJ databases">
        <title>The draft genome sequence of Leadbetterella sp. JN14-9.</title>
        <authorList>
            <person name="Liu Y."/>
            <person name="Du J."/>
            <person name="Shao Z."/>
        </authorList>
    </citation>
    <scope>NUCLEOTIDE SEQUENCE [LARGE SCALE GENOMIC DNA]</scope>
    <source>
        <strain evidence="2 3">JN14-9</strain>
    </source>
</reference>
<evidence type="ECO:0000256" key="1">
    <source>
        <dbReference type="SAM" id="SignalP"/>
    </source>
</evidence>
<sequence length="257" mass="28809">MKKIFVLIAFSLFATHSGLASIVIKNGLTHVHGITKGGEDTGKIIVKNESAKSTKILIYKMDLITQCGQNSSYILHEDFKYSLEDWLSMTIEEKVLDAGEEFTFFYKIQTPENAETGSYWSMIMVEGTDPYTEKQSNGVSVNSIVRYGIQVVADIGFNEESNLSVADIQMENSETPSLDVIVQNNGAFSEKVRLYLEVYNEDGEQISTIKGLSRRVYPRMCSDYKLVLENLQKGTYEAVLVMDNGKDLFASNISLEI</sequence>
<comment type="caution">
    <text evidence="2">The sequence shown here is derived from an EMBL/GenBank/DDBJ whole genome shotgun (WGS) entry which is preliminary data.</text>
</comment>
<dbReference type="OrthoDB" id="1119204at2"/>